<evidence type="ECO:0000313" key="10">
    <source>
        <dbReference type="EnsemblPlants" id="Ma02_p10050.1"/>
    </source>
</evidence>
<accession>A0A804I153</accession>
<evidence type="ECO:0000256" key="4">
    <source>
        <dbReference type="ARBA" id="ARBA00022741"/>
    </source>
</evidence>
<dbReference type="AlphaFoldDB" id="A0A804I153"/>
<proteinExistence type="inferred from homology"/>
<evidence type="ECO:0000313" key="9">
    <source>
        <dbReference type="EMBL" id="CAG1861617.1"/>
    </source>
</evidence>
<comment type="catalytic activity">
    <reaction evidence="6">
        <text>(E)-4-coumarate + ATP + CoA = (E)-4-coumaroyl-CoA + AMP + diphosphate</text>
        <dbReference type="Rhea" id="RHEA:19641"/>
        <dbReference type="ChEBI" id="CHEBI:12876"/>
        <dbReference type="ChEBI" id="CHEBI:30616"/>
        <dbReference type="ChEBI" id="CHEBI:33019"/>
        <dbReference type="ChEBI" id="CHEBI:57287"/>
        <dbReference type="ChEBI" id="CHEBI:85008"/>
        <dbReference type="ChEBI" id="CHEBI:456215"/>
        <dbReference type="EC" id="6.2.1.12"/>
    </reaction>
    <physiologicalReaction direction="left-to-right" evidence="6">
        <dbReference type="Rhea" id="RHEA:19642"/>
    </physiologicalReaction>
</comment>
<dbReference type="PANTHER" id="PTHR43272:SF83">
    <property type="entry name" value="ACYL-COA SYNTHETASE LONG-CHAIN, ISOFORM J"/>
    <property type="match status" value="1"/>
</dbReference>
<evidence type="ECO:0000256" key="6">
    <source>
        <dbReference type="ARBA" id="ARBA00034252"/>
    </source>
</evidence>
<dbReference type="InterPro" id="IPR020845">
    <property type="entry name" value="AMP-binding_CS"/>
</dbReference>
<protein>
    <recommendedName>
        <fullName evidence="2">4-coumarate--CoA ligase</fullName>
        <ecNumber evidence="2">6.2.1.12</ecNumber>
    </recommendedName>
</protein>
<dbReference type="OrthoDB" id="1700726at2759"/>
<reference evidence="9" key="1">
    <citation type="submission" date="2021-03" db="EMBL/GenBank/DDBJ databases">
        <authorList>
            <consortium name="Genoscope - CEA"/>
            <person name="William W."/>
        </authorList>
    </citation>
    <scope>NUCLEOTIDE SEQUENCE</scope>
    <source>
        <strain evidence="9">Doubled-haploid Pahang</strain>
    </source>
</reference>
<organism evidence="10 11">
    <name type="scientific">Musa acuminata subsp. malaccensis</name>
    <name type="common">Wild banana</name>
    <name type="synonym">Musa malaccensis</name>
    <dbReference type="NCBI Taxonomy" id="214687"/>
    <lineage>
        <taxon>Eukaryota</taxon>
        <taxon>Viridiplantae</taxon>
        <taxon>Streptophyta</taxon>
        <taxon>Embryophyta</taxon>
        <taxon>Tracheophyta</taxon>
        <taxon>Spermatophyta</taxon>
        <taxon>Magnoliopsida</taxon>
        <taxon>Liliopsida</taxon>
        <taxon>Zingiberales</taxon>
        <taxon>Musaceae</taxon>
        <taxon>Musa</taxon>
    </lineage>
</organism>
<dbReference type="PANTHER" id="PTHR43272">
    <property type="entry name" value="LONG-CHAIN-FATTY-ACID--COA LIGASE"/>
    <property type="match status" value="1"/>
</dbReference>
<dbReference type="FunCoup" id="A0A804I153">
    <property type="interactions" value="2775"/>
</dbReference>
<evidence type="ECO:0000256" key="5">
    <source>
        <dbReference type="ARBA" id="ARBA00022840"/>
    </source>
</evidence>
<dbReference type="InterPro" id="IPR000873">
    <property type="entry name" value="AMP-dep_synth/lig_dom"/>
</dbReference>
<dbReference type="Pfam" id="PF00501">
    <property type="entry name" value="AMP-binding"/>
    <property type="match status" value="1"/>
</dbReference>
<dbReference type="OMA" id="CESKELC"/>
<evidence type="ECO:0000259" key="8">
    <source>
        <dbReference type="Pfam" id="PF00501"/>
    </source>
</evidence>
<dbReference type="EC" id="6.2.1.12" evidence="2"/>
<dbReference type="GO" id="GO:0004467">
    <property type="term" value="F:long-chain fatty acid-CoA ligase activity"/>
    <property type="evidence" value="ECO:0000318"/>
    <property type="project" value="GO_Central"/>
</dbReference>
<comment type="catalytic activity">
    <reaction evidence="7">
        <text>a long-chain fatty acid + ATP + CoA = a long-chain fatty acyl-CoA + AMP + diphosphate</text>
        <dbReference type="Rhea" id="RHEA:15421"/>
        <dbReference type="ChEBI" id="CHEBI:30616"/>
        <dbReference type="ChEBI" id="CHEBI:33019"/>
        <dbReference type="ChEBI" id="CHEBI:57287"/>
        <dbReference type="ChEBI" id="CHEBI:57560"/>
        <dbReference type="ChEBI" id="CHEBI:83139"/>
        <dbReference type="ChEBI" id="CHEBI:456215"/>
        <dbReference type="EC" id="6.2.1.3"/>
    </reaction>
</comment>
<keyword evidence="3" id="KW-0436">Ligase</keyword>
<dbReference type="PROSITE" id="PS00455">
    <property type="entry name" value="AMP_BINDING"/>
    <property type="match status" value="1"/>
</dbReference>
<dbReference type="InParanoid" id="A0A804I153"/>
<evidence type="ECO:0000313" key="11">
    <source>
        <dbReference type="Proteomes" id="UP000012960"/>
    </source>
</evidence>
<dbReference type="Gene3D" id="3.40.50.12780">
    <property type="entry name" value="N-terminal domain of ligase-like"/>
    <property type="match status" value="1"/>
</dbReference>
<dbReference type="SMR" id="A0A804I153"/>
<dbReference type="GO" id="GO:0106290">
    <property type="term" value="F:trans-cinnamate-CoA ligase activity"/>
    <property type="evidence" value="ECO:0007669"/>
    <property type="project" value="UniProtKB-ARBA"/>
</dbReference>
<feature type="domain" description="AMP-dependent synthetase/ligase" evidence="8">
    <location>
        <begin position="84"/>
        <end position="502"/>
    </location>
</feature>
<evidence type="ECO:0000256" key="1">
    <source>
        <dbReference type="ARBA" id="ARBA00006432"/>
    </source>
</evidence>
<keyword evidence="5" id="KW-0067">ATP-binding</keyword>
<gene>
    <name evidence="9" type="ORF">GSMUA_65110.1</name>
</gene>
<evidence type="ECO:0000256" key="2">
    <source>
        <dbReference type="ARBA" id="ARBA00012959"/>
    </source>
</evidence>
<dbReference type="EnsemblPlants" id="Ma02_t10050.1">
    <property type="protein sequence ID" value="Ma02_p10050.1"/>
    <property type="gene ID" value="Ma02_g10050"/>
</dbReference>
<dbReference type="Proteomes" id="UP000012960">
    <property type="component" value="Unplaced"/>
</dbReference>
<dbReference type="InterPro" id="IPR042099">
    <property type="entry name" value="ANL_N_sf"/>
</dbReference>
<sequence length="681" mass="74523">MLRESNDTKKRGLLVDAGGEPGYAVRNHRFASPVESLWEGVSTLAELFEQSCKRFACKPLLGSRELISRETEVSQDGRSFEKLHLGNYQWISYDEAFKAVCNIASGLLQLGIKKNDHIAIFCETRAEWFLALQGCFRRNLTVVTVYASLGEHALCHSLNETEVSTVICGHKELRKLIGISGQLDTVKHVIYIGEDSISTEVSLAKENTSWMITSFTEVERMGTEKPVDADLPLSSDLAVIMYTSGSTGLPKGVMMTHGNVLATVSAVMTINPSIGTKDIYMAYLPLAHIFELAAEIGMVAAGISVGYGSILTLTDTSNKIKKGTKGDASVLRPTLMAAVPAILDRVRDAVRKKVDAKGGLSKKLFDVAYGRRMAAINGSWFGAWGLEKVLWDYIVFRKVRAVLGGHVRHLLSGAAPLSGDTQRFINICLGALIGQGYGLTETCGGGTFSDHDDTSVGRAGAPLPCSYVKLIDWPEGGYLVTDSPMPRGEIVIGGPNVTSGYFKNEEKTKEAYKVDERGMRWFYTGDIGRFHPDGCLEIIDRKKDIVKLQHGEYVSLGKVEAALIVSPYVDNIMLHADPFHSFCVALIVAAQHALEGWASNQGISYSDFSDLCQREETVEEVQGSLLKAAKQAGLDKFEIPAKIKLIPDPWTPESGHVTAALKLKREIIRKAYADDLEKLYA</sequence>
<dbReference type="GO" id="GO:0005783">
    <property type="term" value="C:endoplasmic reticulum"/>
    <property type="evidence" value="ECO:0000318"/>
    <property type="project" value="GO_Central"/>
</dbReference>
<comment type="similarity">
    <text evidence="1">Belongs to the ATP-dependent AMP-binding enzyme family.</text>
</comment>
<dbReference type="Gramene" id="Ma02_t10050.1">
    <property type="protein sequence ID" value="Ma02_p10050.1"/>
    <property type="gene ID" value="Ma02_g10050"/>
</dbReference>
<name>A0A804I153_MUSAM</name>
<dbReference type="GO" id="GO:0009698">
    <property type="term" value="P:phenylpropanoid metabolic process"/>
    <property type="evidence" value="ECO:0007669"/>
    <property type="project" value="UniProtKB-ARBA"/>
</dbReference>
<keyword evidence="11" id="KW-1185">Reference proteome</keyword>
<keyword evidence="4" id="KW-0547">Nucleotide-binding</keyword>
<evidence type="ECO:0000256" key="7">
    <source>
        <dbReference type="ARBA" id="ARBA00036813"/>
    </source>
</evidence>
<evidence type="ECO:0000256" key="3">
    <source>
        <dbReference type="ARBA" id="ARBA00022598"/>
    </source>
</evidence>
<dbReference type="EMBL" id="HG996467">
    <property type="protein sequence ID" value="CAG1861617.1"/>
    <property type="molecule type" value="Genomic_DNA"/>
</dbReference>
<dbReference type="GO" id="GO:0016020">
    <property type="term" value="C:membrane"/>
    <property type="evidence" value="ECO:0000318"/>
    <property type="project" value="GO_Central"/>
</dbReference>
<dbReference type="GO" id="GO:0005524">
    <property type="term" value="F:ATP binding"/>
    <property type="evidence" value="ECO:0007669"/>
    <property type="project" value="UniProtKB-KW"/>
</dbReference>
<dbReference type="SUPFAM" id="SSF56801">
    <property type="entry name" value="Acetyl-CoA synthetase-like"/>
    <property type="match status" value="1"/>
</dbReference>
<dbReference type="GO" id="GO:0016207">
    <property type="term" value="F:4-coumarate-CoA ligase activity"/>
    <property type="evidence" value="ECO:0007669"/>
    <property type="project" value="UniProtKB-EC"/>
</dbReference>
<reference evidence="10" key="2">
    <citation type="submission" date="2021-05" db="UniProtKB">
        <authorList>
            <consortium name="EnsemblPlants"/>
        </authorList>
    </citation>
    <scope>IDENTIFICATION</scope>
    <source>
        <strain evidence="10">subsp. malaccensis</strain>
    </source>
</reference>